<evidence type="ECO:0000259" key="5">
    <source>
        <dbReference type="PROSITE" id="PS50885"/>
    </source>
</evidence>
<feature type="transmembrane region" description="Helical" evidence="4">
    <location>
        <begin position="20"/>
        <end position="38"/>
    </location>
</feature>
<organism evidence="7 8">
    <name type="scientific">Vibrio bivalvicida</name>
    <dbReference type="NCBI Taxonomy" id="1276888"/>
    <lineage>
        <taxon>Bacteria</taxon>
        <taxon>Pseudomonadati</taxon>
        <taxon>Pseudomonadota</taxon>
        <taxon>Gammaproteobacteria</taxon>
        <taxon>Vibrionales</taxon>
        <taxon>Vibrionaceae</taxon>
        <taxon>Vibrio</taxon>
        <taxon>Vibrio oreintalis group</taxon>
    </lineage>
</organism>
<dbReference type="PANTHER" id="PTHR45138:SF9">
    <property type="entry name" value="DIGUANYLATE CYCLASE DGCM-RELATED"/>
    <property type="match status" value="1"/>
</dbReference>
<proteinExistence type="predicted"/>
<keyword evidence="7" id="KW-0808">Transferase</keyword>
<comment type="caution">
    <text evidence="7">The sequence shown here is derived from an EMBL/GenBank/DDBJ whole genome shotgun (WGS) entry which is preliminary data.</text>
</comment>
<evidence type="ECO:0000313" key="7">
    <source>
        <dbReference type="EMBL" id="MEZ8211710.1"/>
    </source>
</evidence>
<feature type="domain" description="GGDEF" evidence="6">
    <location>
        <begin position="349"/>
        <end position="493"/>
    </location>
</feature>
<evidence type="ECO:0000256" key="3">
    <source>
        <dbReference type="SAM" id="Coils"/>
    </source>
</evidence>
<evidence type="ECO:0000256" key="4">
    <source>
        <dbReference type="SAM" id="Phobius"/>
    </source>
</evidence>
<dbReference type="Pfam" id="PF00672">
    <property type="entry name" value="HAMP"/>
    <property type="match status" value="1"/>
</dbReference>
<dbReference type="Pfam" id="PF00990">
    <property type="entry name" value="GGDEF"/>
    <property type="match status" value="1"/>
</dbReference>
<feature type="coiled-coil region" evidence="3">
    <location>
        <begin position="124"/>
        <end position="151"/>
    </location>
</feature>
<dbReference type="PANTHER" id="PTHR45138">
    <property type="entry name" value="REGULATORY COMPONENTS OF SENSORY TRANSDUCTION SYSTEM"/>
    <property type="match status" value="1"/>
</dbReference>
<feature type="domain" description="HAMP" evidence="5">
    <location>
        <begin position="260"/>
        <end position="313"/>
    </location>
</feature>
<dbReference type="InterPro" id="IPR003660">
    <property type="entry name" value="HAMP_dom"/>
</dbReference>
<keyword evidence="4" id="KW-0472">Membrane</keyword>
<dbReference type="SUPFAM" id="SSF55073">
    <property type="entry name" value="Nucleotide cyclase"/>
    <property type="match status" value="1"/>
</dbReference>
<dbReference type="SMART" id="SM00267">
    <property type="entry name" value="GGDEF"/>
    <property type="match status" value="1"/>
</dbReference>
<evidence type="ECO:0000313" key="8">
    <source>
        <dbReference type="Proteomes" id="UP001569151"/>
    </source>
</evidence>
<protein>
    <recommendedName>
        <fullName evidence="1">diguanylate cyclase</fullName>
        <ecNumber evidence="1">2.7.7.65</ecNumber>
    </recommendedName>
</protein>
<sequence length="501" mass="56862">MARPFPTPRRVAAKLSINQMLVVSHLFLVVILIAGFSYTRYQSEWNRHVEYSASIAKLTLAPHIPFISSSVAGINYVNLMMPSTKKILASIDDLEFLEVSGHSDYSGQQVQVRYFRRFDYLWRADVKEGEVEENEQKLRELRVKIDGASTDNLIRRKKLMFIQNRVERELEALVDSIYITENIYIPWSKPRAFDDAYYLDEELCTLNILLPLINKNGGEVWAVFNANELTKLQYSLVEEIVAEAIVALAISLILIGWVSHWIVSPLKSLAEHMRLGQANSDLNHLTELERSDEIGQLARAYQGLLTKLDNQLSILRAKSDTDPLTGLGSRHKYSRTAVPFLKRHLAKGHYVGLIVCDVDNFKAFNDIYGHTEGDNALSRVGSKIKQLARDSDLAFRYGGEEFVIFCARPDLSQLANFTERLRHEIAGLDLVHEGNQPFGIVTASVGGAVAQQRDLYERFNTHQELQEAMFNLADKALYECKQSGRNKVIWSSSFECKVVST</sequence>
<evidence type="ECO:0000256" key="1">
    <source>
        <dbReference type="ARBA" id="ARBA00012528"/>
    </source>
</evidence>
<gene>
    <name evidence="7" type="ORF">ACED39_23430</name>
</gene>
<dbReference type="InterPro" id="IPR000160">
    <property type="entry name" value="GGDEF_dom"/>
</dbReference>
<keyword evidence="3" id="KW-0175">Coiled coil</keyword>
<dbReference type="CDD" id="cd06225">
    <property type="entry name" value="HAMP"/>
    <property type="match status" value="1"/>
</dbReference>
<feature type="transmembrane region" description="Helical" evidence="4">
    <location>
        <begin position="240"/>
        <end position="263"/>
    </location>
</feature>
<name>A0ABV4MQ61_9VIBR</name>
<dbReference type="Gene3D" id="6.10.340.10">
    <property type="match status" value="1"/>
</dbReference>
<reference evidence="7 8" key="1">
    <citation type="submission" date="2024-06" db="EMBL/GenBank/DDBJ databases">
        <authorList>
            <person name="Steensen K."/>
            <person name="Seneca J."/>
            <person name="Bartlau N."/>
            <person name="Yu A.X."/>
            <person name="Polz M.F."/>
        </authorList>
    </citation>
    <scope>NUCLEOTIDE SEQUENCE [LARGE SCALE GENOMIC DNA]</scope>
    <source>
        <strain evidence="7 8">1F146</strain>
    </source>
</reference>
<comment type="catalytic activity">
    <reaction evidence="2">
        <text>2 GTP = 3',3'-c-di-GMP + 2 diphosphate</text>
        <dbReference type="Rhea" id="RHEA:24898"/>
        <dbReference type="ChEBI" id="CHEBI:33019"/>
        <dbReference type="ChEBI" id="CHEBI:37565"/>
        <dbReference type="ChEBI" id="CHEBI:58805"/>
        <dbReference type="EC" id="2.7.7.65"/>
    </reaction>
</comment>
<evidence type="ECO:0000256" key="2">
    <source>
        <dbReference type="ARBA" id="ARBA00034247"/>
    </source>
</evidence>
<dbReference type="RefSeq" id="WP_371719743.1">
    <property type="nucleotide sequence ID" value="NZ_JBGOOF010000030.1"/>
</dbReference>
<dbReference type="NCBIfam" id="TIGR00254">
    <property type="entry name" value="GGDEF"/>
    <property type="match status" value="1"/>
</dbReference>
<dbReference type="InterPro" id="IPR043128">
    <property type="entry name" value="Rev_trsase/Diguanyl_cyclase"/>
</dbReference>
<dbReference type="SMART" id="SM00304">
    <property type="entry name" value="HAMP"/>
    <property type="match status" value="1"/>
</dbReference>
<accession>A0ABV4MQ61</accession>
<keyword evidence="7" id="KW-0548">Nucleotidyltransferase</keyword>
<dbReference type="Gene3D" id="3.30.70.270">
    <property type="match status" value="1"/>
</dbReference>
<keyword evidence="8" id="KW-1185">Reference proteome</keyword>
<evidence type="ECO:0000259" key="6">
    <source>
        <dbReference type="PROSITE" id="PS50887"/>
    </source>
</evidence>
<dbReference type="GO" id="GO:0052621">
    <property type="term" value="F:diguanylate cyclase activity"/>
    <property type="evidence" value="ECO:0007669"/>
    <property type="project" value="UniProtKB-EC"/>
</dbReference>
<keyword evidence="4" id="KW-0812">Transmembrane</keyword>
<keyword evidence="4" id="KW-1133">Transmembrane helix</keyword>
<dbReference type="PROSITE" id="PS50885">
    <property type="entry name" value="HAMP"/>
    <property type="match status" value="1"/>
</dbReference>
<dbReference type="InterPro" id="IPR029787">
    <property type="entry name" value="Nucleotide_cyclase"/>
</dbReference>
<dbReference type="InterPro" id="IPR050469">
    <property type="entry name" value="Diguanylate_Cyclase"/>
</dbReference>
<dbReference type="PROSITE" id="PS50887">
    <property type="entry name" value="GGDEF"/>
    <property type="match status" value="1"/>
</dbReference>
<feature type="transmembrane region" description="Helical" evidence="4">
    <location>
        <begin position="58"/>
        <end position="77"/>
    </location>
</feature>
<dbReference type="CDD" id="cd01949">
    <property type="entry name" value="GGDEF"/>
    <property type="match status" value="1"/>
</dbReference>
<dbReference type="EMBL" id="JBGOOS010000069">
    <property type="protein sequence ID" value="MEZ8211710.1"/>
    <property type="molecule type" value="Genomic_DNA"/>
</dbReference>
<dbReference type="Proteomes" id="UP001569151">
    <property type="component" value="Unassembled WGS sequence"/>
</dbReference>
<dbReference type="EC" id="2.7.7.65" evidence="1"/>